<feature type="chain" id="PRO_5038001906" evidence="5">
    <location>
        <begin position="28"/>
        <end position="440"/>
    </location>
</feature>
<dbReference type="InterPro" id="IPR050490">
    <property type="entry name" value="Bact_solute-bd_prot1"/>
</dbReference>
<keyword evidence="7" id="KW-1185">Reference proteome</keyword>
<evidence type="ECO:0000256" key="4">
    <source>
        <dbReference type="ARBA" id="ARBA00022729"/>
    </source>
</evidence>
<dbReference type="GO" id="GO:0030313">
    <property type="term" value="C:cell envelope"/>
    <property type="evidence" value="ECO:0007669"/>
    <property type="project" value="UniProtKB-SubCell"/>
</dbReference>
<comment type="caution">
    <text evidence="6">The sequence shown here is derived from an EMBL/GenBank/DDBJ whole genome shotgun (WGS) entry which is preliminary data.</text>
</comment>
<keyword evidence="4 5" id="KW-0732">Signal</keyword>
<dbReference type="RefSeq" id="WP_200115837.1">
    <property type="nucleotide sequence ID" value="NZ_JAEHOH010000015.1"/>
</dbReference>
<dbReference type="SUPFAM" id="SSF53850">
    <property type="entry name" value="Periplasmic binding protein-like II"/>
    <property type="match status" value="1"/>
</dbReference>
<comment type="subcellular location">
    <subcellularLocation>
        <location evidence="1">Cell envelope</location>
    </subcellularLocation>
</comment>
<evidence type="ECO:0000313" key="6">
    <source>
        <dbReference type="EMBL" id="MBK0419699.1"/>
    </source>
</evidence>
<dbReference type="Gene3D" id="3.40.190.10">
    <property type="entry name" value="Periplasmic binding protein-like II"/>
    <property type="match status" value="1"/>
</dbReference>
<comment type="similarity">
    <text evidence="2">Belongs to the bacterial solute-binding protein 1 family.</text>
</comment>
<gene>
    <name evidence="6" type="ORF">JD276_11705</name>
</gene>
<proteinExistence type="inferred from homology"/>
<evidence type="ECO:0000256" key="5">
    <source>
        <dbReference type="SAM" id="SignalP"/>
    </source>
</evidence>
<dbReference type="Pfam" id="PF01547">
    <property type="entry name" value="SBP_bac_1"/>
    <property type="match status" value="1"/>
</dbReference>
<reference evidence="6" key="1">
    <citation type="submission" date="2020-12" db="EMBL/GenBank/DDBJ databases">
        <title>Leucobacter sp. CAS1, isolated from Chromium sludge.</title>
        <authorList>
            <person name="Xu Z."/>
        </authorList>
    </citation>
    <scope>NUCLEOTIDE SEQUENCE</scope>
    <source>
        <strain evidence="6">CSA1</strain>
    </source>
</reference>
<dbReference type="InterPro" id="IPR006059">
    <property type="entry name" value="SBP"/>
</dbReference>
<accession>A0A934Q7I8</accession>
<evidence type="ECO:0000256" key="3">
    <source>
        <dbReference type="ARBA" id="ARBA00022448"/>
    </source>
</evidence>
<dbReference type="PANTHER" id="PTHR43649">
    <property type="entry name" value="ARABINOSE-BINDING PROTEIN-RELATED"/>
    <property type="match status" value="1"/>
</dbReference>
<evidence type="ECO:0000256" key="2">
    <source>
        <dbReference type="ARBA" id="ARBA00008520"/>
    </source>
</evidence>
<dbReference type="EMBL" id="JAEHOH010000015">
    <property type="protein sequence ID" value="MBK0419699.1"/>
    <property type="molecule type" value="Genomic_DNA"/>
</dbReference>
<name>A0A934Q7I8_9MICO</name>
<dbReference type="Proteomes" id="UP000608530">
    <property type="component" value="Unassembled WGS sequence"/>
</dbReference>
<feature type="signal peptide" evidence="5">
    <location>
        <begin position="1"/>
        <end position="27"/>
    </location>
</feature>
<sequence>MKSPTRIAALTGAAALALSLAACSPGASQNTSDEGSGTTVTFRLWDDVAAPAYEESFEAFMEQHDDIDVEVEVVPWDDYWERLPLDFQSGDMADIFWTNTSNFGRYVDNGNVINISEEIGDDHDEWVESVTSLYERDGSLWGVPQLWDSIALFTNEDLLAEAGVDPSDLTWSDGSANDTFLEAAKALTTDAEGRHPDDAGFDPGSRQTYGYNGSADLQAIYVNWIAEAGGLFQDENDDFAFASPEGERAFQYLVDTINTWYVAPSAAETNTNGDAARDLFVQGKMGLFQSGPYSLRHIADNADFEWGIAPQIAGPEGRVSVVHGVAALGNADTEHPEATVEVLKWLGSAEGQAPLAEQGVSFPGAVDAQDAFVDYWEAEGVDVSPFIEAANGETTPAPVGPEVNAGANEIVPILQDMFLGGSDVAAKLREAQDAGNAAME</sequence>
<dbReference type="CDD" id="cd13585">
    <property type="entry name" value="PBP2_TMBP_like"/>
    <property type="match status" value="1"/>
</dbReference>
<dbReference type="PROSITE" id="PS51257">
    <property type="entry name" value="PROKAR_LIPOPROTEIN"/>
    <property type="match status" value="1"/>
</dbReference>
<dbReference type="AlphaFoldDB" id="A0A934Q7I8"/>
<evidence type="ECO:0000256" key="1">
    <source>
        <dbReference type="ARBA" id="ARBA00004196"/>
    </source>
</evidence>
<protein>
    <submittedName>
        <fullName evidence="6">Sugar ABC transporter substrate-binding protein</fullName>
    </submittedName>
</protein>
<dbReference type="PANTHER" id="PTHR43649:SF31">
    <property type="entry name" value="SN-GLYCEROL-3-PHOSPHATE-BINDING PERIPLASMIC PROTEIN UGPB"/>
    <property type="match status" value="1"/>
</dbReference>
<organism evidence="6 7">
    <name type="scientific">Leucobacter chromiisoli</name>
    <dbReference type="NCBI Taxonomy" id="2796471"/>
    <lineage>
        <taxon>Bacteria</taxon>
        <taxon>Bacillati</taxon>
        <taxon>Actinomycetota</taxon>
        <taxon>Actinomycetes</taxon>
        <taxon>Micrococcales</taxon>
        <taxon>Microbacteriaceae</taxon>
        <taxon>Leucobacter</taxon>
    </lineage>
</organism>
<evidence type="ECO:0000313" key="7">
    <source>
        <dbReference type="Proteomes" id="UP000608530"/>
    </source>
</evidence>
<keyword evidence="3" id="KW-0813">Transport</keyword>